<feature type="transmembrane region" description="Helical" evidence="1">
    <location>
        <begin position="135"/>
        <end position="155"/>
    </location>
</feature>
<evidence type="ECO:0000313" key="2">
    <source>
        <dbReference type="EMBL" id="TVU43087.1"/>
    </source>
</evidence>
<feature type="transmembrane region" description="Helical" evidence="1">
    <location>
        <begin position="97"/>
        <end position="115"/>
    </location>
</feature>
<sequence>EELAEPSCLSPPLISDCESSSPAVTVYPAQDPTLRPTMPMDSNPGRRRVIAAIAIALLAVMAAVVGLLLGLMGILVGVILVALGVLLMADYLTTNPLTATAIAVVVAVWILGPNLDVQGLATMASSAVVSAVGSQAPSVVVCLSVFGALFLFALLK</sequence>
<feature type="transmembrane region" description="Helical" evidence="1">
    <location>
        <begin position="49"/>
        <end position="68"/>
    </location>
</feature>
<gene>
    <name evidence="2" type="ORF">EJB05_09524</name>
</gene>
<dbReference type="EMBL" id="RWGY01000005">
    <property type="protein sequence ID" value="TVU43087.1"/>
    <property type="molecule type" value="Genomic_DNA"/>
</dbReference>
<protein>
    <submittedName>
        <fullName evidence="2">Uncharacterized protein</fullName>
    </submittedName>
</protein>
<reference evidence="2 3" key="1">
    <citation type="journal article" date="2019" name="Sci. Rep.">
        <title>A high-quality genome of Eragrostis curvula grass provides insights into Poaceae evolution and supports new strategies to enhance forage quality.</title>
        <authorList>
            <person name="Carballo J."/>
            <person name="Santos B.A.C.M."/>
            <person name="Zappacosta D."/>
            <person name="Garbus I."/>
            <person name="Selva J.P."/>
            <person name="Gallo C.A."/>
            <person name="Diaz A."/>
            <person name="Albertini E."/>
            <person name="Caccamo M."/>
            <person name="Echenique V."/>
        </authorList>
    </citation>
    <scope>NUCLEOTIDE SEQUENCE [LARGE SCALE GENOMIC DNA]</scope>
    <source>
        <strain evidence="3">cv. Victoria</strain>
        <tissue evidence="2">Leaf</tissue>
    </source>
</reference>
<proteinExistence type="predicted"/>
<name>A0A5J9W594_9POAL</name>
<dbReference type="AlphaFoldDB" id="A0A5J9W594"/>
<keyword evidence="1" id="KW-0812">Transmembrane</keyword>
<comment type="caution">
    <text evidence="2">The sequence shown here is derived from an EMBL/GenBank/DDBJ whole genome shotgun (WGS) entry which is preliminary data.</text>
</comment>
<keyword evidence="1" id="KW-0472">Membrane</keyword>
<evidence type="ECO:0000256" key="1">
    <source>
        <dbReference type="SAM" id="Phobius"/>
    </source>
</evidence>
<keyword evidence="3" id="KW-1185">Reference proteome</keyword>
<keyword evidence="1" id="KW-1133">Transmembrane helix</keyword>
<dbReference type="Proteomes" id="UP000324897">
    <property type="component" value="Unassembled WGS sequence"/>
</dbReference>
<feature type="non-terminal residue" evidence="2">
    <location>
        <position position="1"/>
    </location>
</feature>
<evidence type="ECO:0000313" key="3">
    <source>
        <dbReference type="Proteomes" id="UP000324897"/>
    </source>
</evidence>
<accession>A0A5J9W594</accession>
<dbReference type="Gramene" id="TVU43087">
    <property type="protein sequence ID" value="TVU43087"/>
    <property type="gene ID" value="EJB05_09524"/>
</dbReference>
<organism evidence="2 3">
    <name type="scientific">Eragrostis curvula</name>
    <name type="common">weeping love grass</name>
    <dbReference type="NCBI Taxonomy" id="38414"/>
    <lineage>
        <taxon>Eukaryota</taxon>
        <taxon>Viridiplantae</taxon>
        <taxon>Streptophyta</taxon>
        <taxon>Embryophyta</taxon>
        <taxon>Tracheophyta</taxon>
        <taxon>Spermatophyta</taxon>
        <taxon>Magnoliopsida</taxon>
        <taxon>Liliopsida</taxon>
        <taxon>Poales</taxon>
        <taxon>Poaceae</taxon>
        <taxon>PACMAD clade</taxon>
        <taxon>Chloridoideae</taxon>
        <taxon>Eragrostideae</taxon>
        <taxon>Eragrostidinae</taxon>
        <taxon>Eragrostis</taxon>
    </lineage>
</organism>